<dbReference type="Pfam" id="PF05577">
    <property type="entry name" value="Peptidase_S28"/>
    <property type="match status" value="1"/>
</dbReference>
<evidence type="ECO:0000256" key="5">
    <source>
        <dbReference type="ARBA" id="ARBA00023180"/>
    </source>
</evidence>
<keyword evidence="9" id="KW-1185">Reference proteome</keyword>
<evidence type="ECO:0000313" key="6">
    <source>
        <dbReference type="EMBL" id="CAI9913592.1"/>
    </source>
</evidence>
<reference evidence="7 9" key="2">
    <citation type="submission" date="2024-07" db="EMBL/GenBank/DDBJ databases">
        <authorList>
            <person name="Akdeniz Z."/>
        </authorList>
    </citation>
    <scope>NUCLEOTIDE SEQUENCE [LARGE SCALE GENOMIC DNA]</scope>
</reference>
<proteinExistence type="inferred from homology"/>
<dbReference type="InterPro" id="IPR042269">
    <property type="entry name" value="Ser_carbopepase_S28_SKS"/>
</dbReference>
<sequence>MLLLDLCVCLKRQRIETDFQVPLTSATQKLQYDQLIDHFDNTNTATFKQKYLVNTEQCKSATCPIFLHIGGESPLPDTALDGVKYANFYFAKELGAITVALEHRYYGDSYPSADLQYLSSKQAQADIVRFLQFIKTSYKQENAKVIVQGGSYPGALSGWLRNRFPHMIDVSLSSSGPFMGMNEYTDYLKHIQGQFQRVGCLDKLESALSYTEECVLSDRLRKKFITAFDVTDESVDWKNEMDIANVLEAVTDGLAGLVQYAKAPGYDGTDYQGELEMFCTELNAAATMDQQMTVLGAHNKLTGVKLSYSAYIASLQEDSSSRSWFYQTCTEFGYYQTAVYPDSIFSKRINMDYFIHICNDAFFTQFSFEETKVAVQEMIDYTNAFYGGRNVGRTHIYFTNGRVDPWSELSVVQEKKWIDGQWVSKESVVEWIELGSHCTDMNLIWKINDDLRTRQLEKIKEWIA</sequence>
<dbReference type="PANTHER" id="PTHR11010">
    <property type="entry name" value="PROTEASE S28 PRO-X CARBOXYPEPTIDASE-RELATED"/>
    <property type="match status" value="1"/>
</dbReference>
<evidence type="ECO:0000256" key="2">
    <source>
        <dbReference type="ARBA" id="ARBA00022670"/>
    </source>
</evidence>
<dbReference type="Proteomes" id="UP001642409">
    <property type="component" value="Unassembled WGS sequence"/>
</dbReference>
<keyword evidence="5" id="KW-0325">Glycoprotein</keyword>
<dbReference type="InterPro" id="IPR008758">
    <property type="entry name" value="Peptidase_S28"/>
</dbReference>
<dbReference type="InterPro" id="IPR029058">
    <property type="entry name" value="AB_hydrolase_fold"/>
</dbReference>
<dbReference type="GO" id="GO:0008239">
    <property type="term" value="F:dipeptidyl-peptidase activity"/>
    <property type="evidence" value="ECO:0007669"/>
    <property type="project" value="TreeGrafter"/>
</dbReference>
<name>A0AA86N667_9EUKA</name>
<keyword evidence="6" id="KW-0121">Carboxypeptidase</keyword>
<keyword evidence="3" id="KW-0732">Signal</keyword>
<evidence type="ECO:0000313" key="8">
    <source>
        <dbReference type="EMBL" id="CAL6095567.1"/>
    </source>
</evidence>
<dbReference type="EMBL" id="CAXDID020000134">
    <property type="protein sequence ID" value="CAL6036564.1"/>
    <property type="molecule type" value="Genomic_DNA"/>
</dbReference>
<evidence type="ECO:0000313" key="9">
    <source>
        <dbReference type="Proteomes" id="UP001642409"/>
    </source>
</evidence>
<dbReference type="AlphaFoldDB" id="A0AA86N667"/>
<evidence type="ECO:0000313" key="7">
    <source>
        <dbReference type="EMBL" id="CAL6036564.1"/>
    </source>
</evidence>
<dbReference type="Gene3D" id="3.40.50.1820">
    <property type="entry name" value="alpha/beta hydrolase"/>
    <property type="match status" value="1"/>
</dbReference>
<keyword evidence="4" id="KW-0378">Hydrolase</keyword>
<dbReference type="Gene3D" id="1.20.120.980">
    <property type="entry name" value="Serine carboxypeptidase S28, SKS domain"/>
    <property type="match status" value="1"/>
</dbReference>
<organism evidence="6">
    <name type="scientific">Hexamita inflata</name>
    <dbReference type="NCBI Taxonomy" id="28002"/>
    <lineage>
        <taxon>Eukaryota</taxon>
        <taxon>Metamonada</taxon>
        <taxon>Diplomonadida</taxon>
        <taxon>Hexamitidae</taxon>
        <taxon>Hexamitinae</taxon>
        <taxon>Hexamita</taxon>
    </lineage>
</organism>
<dbReference type="EMBL" id="CAXDID020000477">
    <property type="protein sequence ID" value="CAL6095567.1"/>
    <property type="molecule type" value="Genomic_DNA"/>
</dbReference>
<dbReference type="EMBL" id="CATOUU010000027">
    <property type="protein sequence ID" value="CAI9913592.1"/>
    <property type="molecule type" value="Genomic_DNA"/>
</dbReference>
<evidence type="ECO:0000256" key="1">
    <source>
        <dbReference type="ARBA" id="ARBA00011079"/>
    </source>
</evidence>
<dbReference type="GO" id="GO:0006508">
    <property type="term" value="P:proteolysis"/>
    <property type="evidence" value="ECO:0007669"/>
    <property type="project" value="UniProtKB-KW"/>
</dbReference>
<dbReference type="GO" id="GO:0004180">
    <property type="term" value="F:carboxypeptidase activity"/>
    <property type="evidence" value="ECO:0007669"/>
    <property type="project" value="UniProtKB-KW"/>
</dbReference>
<reference evidence="6" key="1">
    <citation type="submission" date="2023-06" db="EMBL/GenBank/DDBJ databases">
        <authorList>
            <person name="Kurt Z."/>
        </authorList>
    </citation>
    <scope>NUCLEOTIDE SEQUENCE</scope>
</reference>
<comment type="similarity">
    <text evidence="1">Belongs to the peptidase S28 family.</text>
</comment>
<accession>A0AA86N667</accession>
<keyword evidence="2" id="KW-0645">Protease</keyword>
<dbReference type="SUPFAM" id="SSF53474">
    <property type="entry name" value="alpha/beta-Hydrolases"/>
    <property type="match status" value="1"/>
</dbReference>
<comment type="caution">
    <text evidence="6">The sequence shown here is derived from an EMBL/GenBank/DDBJ whole genome shotgun (WGS) entry which is preliminary data.</text>
</comment>
<evidence type="ECO:0000256" key="3">
    <source>
        <dbReference type="ARBA" id="ARBA00022729"/>
    </source>
</evidence>
<dbReference type="GO" id="GO:0070008">
    <property type="term" value="F:serine-type exopeptidase activity"/>
    <property type="evidence" value="ECO:0007669"/>
    <property type="project" value="InterPro"/>
</dbReference>
<evidence type="ECO:0000256" key="4">
    <source>
        <dbReference type="ARBA" id="ARBA00022801"/>
    </source>
</evidence>
<gene>
    <name evidence="6" type="ORF">HINF_LOCUS1237</name>
    <name evidence="7" type="ORF">HINF_LOCUS36470</name>
    <name evidence="8" type="ORF">HINF_LOCUS68010</name>
</gene>
<dbReference type="PANTHER" id="PTHR11010:SF117">
    <property type="entry name" value="SERINE PROTEASE 16"/>
    <property type="match status" value="1"/>
</dbReference>
<protein>
    <submittedName>
        <fullName evidence="6">Serine carboxypeptidase</fullName>
    </submittedName>
    <submittedName>
        <fullName evidence="7">Serine_carboxypeptidase</fullName>
    </submittedName>
</protein>